<keyword evidence="3" id="KW-1185">Reference proteome</keyword>
<evidence type="ECO:0000313" key="3">
    <source>
        <dbReference type="Proteomes" id="UP000199403"/>
    </source>
</evidence>
<dbReference type="AlphaFoldDB" id="A0A1H6TMU0"/>
<gene>
    <name evidence="2" type="ORF">SAMN05192553_101391</name>
</gene>
<reference evidence="3" key="1">
    <citation type="submission" date="2016-10" db="EMBL/GenBank/DDBJ databases">
        <authorList>
            <person name="Varghese N."/>
            <person name="Submissions S."/>
        </authorList>
    </citation>
    <scope>NUCLEOTIDE SEQUENCE [LARGE SCALE GENOMIC DNA]</scope>
    <source>
        <strain evidence="3">IBRC-M 10761</strain>
    </source>
</reference>
<protein>
    <submittedName>
        <fullName evidence="2">Alkaline phosphatase D</fullName>
    </submittedName>
</protein>
<dbReference type="InterPro" id="IPR018946">
    <property type="entry name" value="PhoD-like_MPP"/>
</dbReference>
<dbReference type="RefSeq" id="WP_092170162.1">
    <property type="nucleotide sequence ID" value="NZ_FNZH01000001.1"/>
</dbReference>
<dbReference type="InterPro" id="IPR038607">
    <property type="entry name" value="PhoD-like_sf"/>
</dbReference>
<accession>A0A1H6TMU0</accession>
<organism evidence="2 3">
    <name type="scientific">Cyclobacterium xiamenense</name>
    <dbReference type="NCBI Taxonomy" id="1297121"/>
    <lineage>
        <taxon>Bacteria</taxon>
        <taxon>Pseudomonadati</taxon>
        <taxon>Bacteroidota</taxon>
        <taxon>Cytophagia</taxon>
        <taxon>Cytophagales</taxon>
        <taxon>Cyclobacteriaceae</taxon>
        <taxon>Cyclobacterium</taxon>
    </lineage>
</organism>
<dbReference type="EMBL" id="FNZH01000001">
    <property type="protein sequence ID" value="SEI81358.1"/>
    <property type="molecule type" value="Genomic_DNA"/>
</dbReference>
<dbReference type="STRING" id="1416801.SAMN05192553_101391"/>
<dbReference type="InterPro" id="IPR029052">
    <property type="entry name" value="Metallo-depent_PP-like"/>
</dbReference>
<dbReference type="SUPFAM" id="SSF56300">
    <property type="entry name" value="Metallo-dependent phosphatases"/>
    <property type="match status" value="1"/>
</dbReference>
<dbReference type="Pfam" id="PF09423">
    <property type="entry name" value="PhoD"/>
    <property type="match status" value="1"/>
</dbReference>
<feature type="domain" description="PhoD-like phosphatase metallophosphatase" evidence="1">
    <location>
        <begin position="189"/>
        <end position="434"/>
    </location>
</feature>
<evidence type="ECO:0000259" key="1">
    <source>
        <dbReference type="Pfam" id="PF09423"/>
    </source>
</evidence>
<dbReference type="OrthoDB" id="9763616at2"/>
<name>A0A1H6TMU0_9BACT</name>
<proteinExistence type="predicted"/>
<dbReference type="PANTHER" id="PTHR43606:SF1">
    <property type="entry name" value="PHOD-LIKE PHOSPHATASE METALLOPHOSPHATASE DOMAIN-CONTAINING PROTEIN"/>
    <property type="match status" value="1"/>
</dbReference>
<evidence type="ECO:0000313" key="2">
    <source>
        <dbReference type="EMBL" id="SEI81358.1"/>
    </source>
</evidence>
<dbReference type="Gene3D" id="2.60.40.380">
    <property type="entry name" value="Purple acid phosphatase-like, N-terminal"/>
    <property type="match status" value="1"/>
</dbReference>
<dbReference type="PANTHER" id="PTHR43606">
    <property type="entry name" value="PHOSPHATASE, PUTATIVE (AFU_ORTHOLOGUE AFUA_6G08710)-RELATED"/>
    <property type="match status" value="1"/>
</dbReference>
<dbReference type="InterPro" id="IPR052900">
    <property type="entry name" value="Phospholipid_Metab_Enz"/>
</dbReference>
<sequence>MKKANRRGFFKKTGISLLSLMAIPKIFAHPIHKFLNLVSRSTTGVYFTNGFKIAEVGKDSVMLWTRLCGQEFPQPVRHERQEKVFRHPIDFDEEQPVNEMDGAVSGASGQVRARILDSSDQIVWTSDWQQAQLEHDYTVKMSVKGLQPATKYRVHWEAKPLDGGLIRKEEGSFATAPSEQDPVPVRFTTSTCQYFWSFDDERRGFQTYDSMRRLEPDFFVHTGDYIYYDKPGPLAKNLEKARHKWHAMDGWLSLRDFYRRVPLYMVKDDHDLLKDDMYRGKGPYGDLTFDDGLKLWYENVPIEGKPYRTLRWGQDLQVWMVEGREYRSENTMEDGPEKTIWGEEQKQWFQETVKASDATFKILITATPVVGPDREKKTDNHANESFRHEGEWLRGFLSGQGNMYVVNGDRHWQYVSKDSETGLMEFGSGPVSDCHSQGWKEGDVRPEHRFLRLKGGFLSVQVDRNSGKPEIRFEHRDVLGKVVHEERFEG</sequence>
<dbReference type="Gene3D" id="3.60.21.70">
    <property type="entry name" value="PhoD-like phosphatase"/>
    <property type="match status" value="1"/>
</dbReference>
<dbReference type="Proteomes" id="UP000199403">
    <property type="component" value="Unassembled WGS sequence"/>
</dbReference>